<protein>
    <recommendedName>
        <fullName evidence="5">TonB-dependent transporter Oar-like beta-barrel domain-containing protein</fullName>
    </recommendedName>
</protein>
<dbReference type="GO" id="GO:0009279">
    <property type="term" value="C:cell outer membrane"/>
    <property type="evidence" value="ECO:0007669"/>
    <property type="project" value="UniProtKB-SubCell"/>
</dbReference>
<evidence type="ECO:0000259" key="5">
    <source>
        <dbReference type="Pfam" id="PF25183"/>
    </source>
</evidence>
<accession>A0A2N9M0P6</accession>
<keyword evidence="2" id="KW-0472">Membrane</keyword>
<evidence type="ECO:0000313" key="6">
    <source>
        <dbReference type="EMBL" id="SPE29025.1"/>
    </source>
</evidence>
<dbReference type="Pfam" id="PF13620">
    <property type="entry name" value="CarboxypepD_reg"/>
    <property type="match status" value="1"/>
</dbReference>
<comment type="subcellular location">
    <subcellularLocation>
        <location evidence="1">Cell outer membrane</location>
    </subcellularLocation>
</comment>
<gene>
    <name evidence="6" type="ORF">SBA5_70115</name>
</gene>
<dbReference type="Pfam" id="PF25183">
    <property type="entry name" value="OMP_b-brl_4"/>
    <property type="match status" value="1"/>
</dbReference>
<dbReference type="SUPFAM" id="SSF56935">
    <property type="entry name" value="Porins"/>
    <property type="match status" value="1"/>
</dbReference>
<feature type="region of interest" description="Disordered" evidence="4">
    <location>
        <begin position="864"/>
        <end position="892"/>
    </location>
</feature>
<dbReference type="InterPro" id="IPR057601">
    <property type="entry name" value="Oar-like_b-barrel"/>
</dbReference>
<dbReference type="SUPFAM" id="SSF49464">
    <property type="entry name" value="Carboxypeptidase regulatory domain-like"/>
    <property type="match status" value="1"/>
</dbReference>
<organism evidence="6 7">
    <name type="scientific">Candidatus Sulfuritelmatomonas gaucii</name>
    <dbReference type="NCBI Taxonomy" id="2043161"/>
    <lineage>
        <taxon>Bacteria</taxon>
        <taxon>Pseudomonadati</taxon>
        <taxon>Acidobacteriota</taxon>
        <taxon>Terriglobia</taxon>
        <taxon>Terriglobales</taxon>
        <taxon>Acidobacteriaceae</taxon>
        <taxon>Candidatus Sulfuritelmatomonas</taxon>
    </lineage>
</organism>
<dbReference type="OrthoDB" id="98676at2"/>
<dbReference type="AlphaFoldDB" id="A0A2N9M0P6"/>
<evidence type="ECO:0000256" key="2">
    <source>
        <dbReference type="ARBA" id="ARBA00023136"/>
    </source>
</evidence>
<dbReference type="Gene3D" id="2.60.40.1120">
    <property type="entry name" value="Carboxypeptidase-like, regulatory domain"/>
    <property type="match status" value="1"/>
</dbReference>
<dbReference type="InterPro" id="IPR036942">
    <property type="entry name" value="Beta-barrel_TonB_sf"/>
</dbReference>
<proteinExistence type="predicted"/>
<dbReference type="Gene3D" id="2.40.170.20">
    <property type="entry name" value="TonB-dependent receptor, beta-barrel domain"/>
    <property type="match status" value="1"/>
</dbReference>
<evidence type="ECO:0000256" key="1">
    <source>
        <dbReference type="ARBA" id="ARBA00004442"/>
    </source>
</evidence>
<evidence type="ECO:0000256" key="4">
    <source>
        <dbReference type="SAM" id="MobiDB-lite"/>
    </source>
</evidence>
<feature type="compositionally biased region" description="Gly residues" evidence="4">
    <location>
        <begin position="868"/>
        <end position="892"/>
    </location>
</feature>
<evidence type="ECO:0000313" key="7">
    <source>
        <dbReference type="Proteomes" id="UP000239735"/>
    </source>
</evidence>
<dbReference type="Proteomes" id="UP000239735">
    <property type="component" value="Unassembled WGS sequence"/>
</dbReference>
<dbReference type="EMBL" id="OKRB01000130">
    <property type="protein sequence ID" value="SPE29025.1"/>
    <property type="molecule type" value="Genomic_DNA"/>
</dbReference>
<evidence type="ECO:0000256" key="3">
    <source>
        <dbReference type="ARBA" id="ARBA00023237"/>
    </source>
</evidence>
<feature type="domain" description="TonB-dependent transporter Oar-like beta-barrel" evidence="5">
    <location>
        <begin position="507"/>
        <end position="857"/>
    </location>
</feature>
<name>A0A2N9M0P6_9BACT</name>
<dbReference type="InterPro" id="IPR008969">
    <property type="entry name" value="CarboxyPept-like_regulatory"/>
</dbReference>
<reference evidence="7" key="1">
    <citation type="submission" date="2018-02" db="EMBL/GenBank/DDBJ databases">
        <authorList>
            <person name="Hausmann B."/>
        </authorList>
    </citation>
    <scope>NUCLEOTIDE SEQUENCE [LARGE SCALE GENOMIC DNA]</scope>
    <source>
        <strain evidence="7">Peat soil MAG SbA5</strain>
    </source>
</reference>
<sequence length="981" mass="104601">MADPSGAVIPGATVVATTTSGQVAGKATSDGVGAYAIRGLAAGTYSVTATANGFAEFETPGIVVAAGQSKTVNAKLQIEVQQQQVQVEAESNTVGTSPESNANAVVIKGSDLNALSDDPDELQNELEALAGPSAGPNGGQIYIDGFTGGQLPPKSSIREIRINQNPFSAEYDRLGYGRIEIFTKPGTGQMHGEIEASGNDSSFNSPNPLLEGAFEPPYDTWGMHGSVSGPISKTMSYFVSAFSRNQQNENVVKAIDPASITPGADLNNLPSLNEAFGNPVSRLDISPRIDLQLGNLNALTIRETYNRMHDTNSIGESGLTLPEEATNSDNQENAVQLSDSWTLSKNLVDDIRFQYRRIRDQTSAISNLPSFTVQGQFSDGGNPDQSLEDHENNYELQNYFSGVKGAHTLNFGARARVYDDVNYTSGGSNGSYIFSTAQSFLGCYQTPQGSPPPSSCVPQQYTYTKINNAVAKVTLFDAALFFQDDWKVSPQFTFSYGARWETQNRISDKDDWAPRLSLAYALGRSKGRQPKTVLRAGYGWFYQRFTVANGFGANVPFIVNTIHENGANEQQFIQTSGITFNQYATTPLSASTSGSTTGKSAPTFYTIAPNLHAANDMEAAAGVDRQITKDITGNVTYVFSQGIHQFFMDNLSAAAEFPLEDASSDTYPTTAPTAPGTNNLQYQSGGFYREQQIMVTVRATTRKFSLFGNYTYSDAKGDTEGVTSVPSVSSDPGLDFGRTHFDVRNRVMLFGNFMLPWAVSVSPMVVANSGTPFNITTGSDLTGNNQFDGRPTYAANCSEPNTIQTQWGCFDAEPYGTVSPESGTPIEPYAVNERITPYGLGTGPANVSVNMRLAKVIGIGPKVESSGPGMGGRGRGGGGGGYRGGPQGLGGGGLSGSRGGFGPMNESVPRKYSLTFSAWCTNLLNHENLGVPNGSISPTLDSAGALEPQRFFGRSQTLAGGYFALPTAGNRNLSLQATFTF</sequence>
<keyword evidence="3" id="KW-0998">Cell outer membrane</keyword>